<dbReference type="GO" id="GO:0006508">
    <property type="term" value="P:proteolysis"/>
    <property type="evidence" value="ECO:0007669"/>
    <property type="project" value="UniProtKB-KW"/>
</dbReference>
<dbReference type="Proteomes" id="UP000294980">
    <property type="component" value="Unassembled WGS sequence"/>
</dbReference>
<dbReference type="SUPFAM" id="SSF52025">
    <property type="entry name" value="PA domain"/>
    <property type="match status" value="1"/>
</dbReference>
<evidence type="ECO:0000256" key="5">
    <source>
        <dbReference type="ARBA" id="ARBA00022801"/>
    </source>
</evidence>
<dbReference type="PANTHER" id="PTHR12147">
    <property type="entry name" value="METALLOPEPTIDASE M28 FAMILY MEMBER"/>
    <property type="match status" value="1"/>
</dbReference>
<evidence type="ECO:0000313" key="9">
    <source>
        <dbReference type="Proteomes" id="UP000294980"/>
    </source>
</evidence>
<evidence type="ECO:0000256" key="1">
    <source>
        <dbReference type="ARBA" id="ARBA00022438"/>
    </source>
</evidence>
<dbReference type="GO" id="GO:0004180">
    <property type="term" value="F:carboxypeptidase activity"/>
    <property type="evidence" value="ECO:0007669"/>
    <property type="project" value="UniProtKB-KW"/>
</dbReference>
<feature type="domain" description="Peptidase M28" evidence="7">
    <location>
        <begin position="329"/>
        <end position="534"/>
    </location>
</feature>
<evidence type="ECO:0000256" key="4">
    <source>
        <dbReference type="ARBA" id="ARBA00022729"/>
    </source>
</evidence>
<gene>
    <name evidence="8" type="ORF">EV688_104177</name>
</gene>
<dbReference type="PROSITE" id="PS51257">
    <property type="entry name" value="PROKAR_LIPOPROTEIN"/>
    <property type="match status" value="1"/>
</dbReference>
<keyword evidence="3" id="KW-0479">Metal-binding</keyword>
<reference evidence="8 9" key="1">
    <citation type="submission" date="2019-03" db="EMBL/GenBank/DDBJ databases">
        <title>Genomic Encyclopedia of Type Strains, Phase IV (KMG-IV): sequencing the most valuable type-strain genomes for metagenomic binning, comparative biology and taxonomic classification.</title>
        <authorList>
            <person name="Goeker M."/>
        </authorList>
    </citation>
    <scope>NUCLEOTIDE SEQUENCE [LARGE SCALE GENOMIC DNA]</scope>
    <source>
        <strain evidence="8 9">DSM 23344</strain>
    </source>
</reference>
<keyword evidence="2" id="KW-0645">Protease</keyword>
<dbReference type="InterPro" id="IPR046450">
    <property type="entry name" value="PA_dom_sf"/>
</dbReference>
<dbReference type="OrthoDB" id="9778250at2"/>
<proteinExistence type="predicted"/>
<dbReference type="GO" id="GO:0008235">
    <property type="term" value="F:metalloexopeptidase activity"/>
    <property type="evidence" value="ECO:0007669"/>
    <property type="project" value="InterPro"/>
</dbReference>
<evidence type="ECO:0000256" key="3">
    <source>
        <dbReference type="ARBA" id="ARBA00022723"/>
    </source>
</evidence>
<dbReference type="CDD" id="cd05660">
    <property type="entry name" value="M28_like_PA"/>
    <property type="match status" value="1"/>
</dbReference>
<dbReference type="GO" id="GO:0046872">
    <property type="term" value="F:metal ion binding"/>
    <property type="evidence" value="ECO:0007669"/>
    <property type="project" value="UniProtKB-KW"/>
</dbReference>
<dbReference type="SUPFAM" id="SSF53187">
    <property type="entry name" value="Zn-dependent exopeptidases"/>
    <property type="match status" value="1"/>
</dbReference>
<keyword evidence="9" id="KW-1185">Reference proteome</keyword>
<keyword evidence="1" id="KW-0031">Aminopeptidase</keyword>
<dbReference type="Gene3D" id="3.40.630.10">
    <property type="entry name" value="Zn peptidases"/>
    <property type="match status" value="2"/>
</dbReference>
<dbReference type="InterPro" id="IPR045175">
    <property type="entry name" value="M28_fam"/>
</dbReference>
<dbReference type="Pfam" id="PF04389">
    <property type="entry name" value="Peptidase_M28"/>
    <property type="match status" value="1"/>
</dbReference>
<name>A0A4R2KSG3_9GAMM</name>
<keyword evidence="8" id="KW-0121">Carboxypeptidase</keyword>
<dbReference type="PANTHER" id="PTHR12147:SF56">
    <property type="entry name" value="AMINOPEPTIDASE YDR415C-RELATED"/>
    <property type="match status" value="1"/>
</dbReference>
<protein>
    <submittedName>
        <fullName evidence="8">Zn-dependent M28 family amino/carboxypeptidase</fullName>
    </submittedName>
</protein>
<keyword evidence="5" id="KW-0378">Hydrolase</keyword>
<dbReference type="Gene3D" id="3.50.30.30">
    <property type="match status" value="1"/>
</dbReference>
<accession>A0A4R2KSG3</accession>
<evidence type="ECO:0000256" key="6">
    <source>
        <dbReference type="ARBA" id="ARBA00022833"/>
    </source>
</evidence>
<evidence type="ECO:0000313" key="8">
    <source>
        <dbReference type="EMBL" id="TCO76723.1"/>
    </source>
</evidence>
<dbReference type="AlphaFoldDB" id="A0A4R2KSG3"/>
<keyword evidence="6" id="KW-0862">Zinc</keyword>
<keyword evidence="4" id="KW-0732">Signal</keyword>
<evidence type="ECO:0000256" key="2">
    <source>
        <dbReference type="ARBA" id="ARBA00022670"/>
    </source>
</evidence>
<dbReference type="InterPro" id="IPR007484">
    <property type="entry name" value="Peptidase_M28"/>
</dbReference>
<sequence length="580" mass="62719">MTRSFNSRPPAGPGVAGLALCAVLLSACGGESRDETASQAMPPAAGVEAGADQRALDVGLAALSADRALTRINTLASDEFGGRQPGTQGEELTLNYLVEEFRAMGLEPGNPDGSYLQKVPLVGITADPSMQLTLSHEDSQLTPSYGDDYVAWTSRVTDTVSVDAELVFAGYGVQAPEFDWDDFKDVDVRDKVIVVLINDPPLADEDMFGGPAMTYYGRWTYKFEKAAELGAAGVMIIHETGPAGYPWEVIGGSGPRERFDLVTQDRNMDNAAVEGWLTVEQAEAVFDLAGQDLNALKAAALQRDFRPVPLGVNAQLTLDNSLREVDSYNVVARLPGSDPALKDEYVAYMAHWDHVGTREVDGETVIYNGAVDNASGTAGVLEVAQGFAAMPEAPARSLLFIAVTAEEQGLLGSRHYGENPLYPLADTLAVINLDGMNVLGPTTDLVIVGLGNSTLDDVADAVAAETGRTLKPDPEPEKGYFYRSDHFSLAKFGVPALFPNAGVEFIDRPEGWGVEMRERYTAEDYHKPSDTVRDNWNLEGLVEDARFFLRLGYRVANDPVKPEWKPGTEFRAIREASLQE</sequence>
<comment type="caution">
    <text evidence="8">The sequence shown here is derived from an EMBL/GenBank/DDBJ whole genome shotgun (WGS) entry which is preliminary data.</text>
</comment>
<organism evidence="8 9">
    <name type="scientific">Chromatocurvus halotolerans</name>
    <dbReference type="NCBI Taxonomy" id="1132028"/>
    <lineage>
        <taxon>Bacteria</taxon>
        <taxon>Pseudomonadati</taxon>
        <taxon>Pseudomonadota</taxon>
        <taxon>Gammaproteobacteria</taxon>
        <taxon>Cellvibrionales</taxon>
        <taxon>Halieaceae</taxon>
        <taxon>Chromatocurvus</taxon>
    </lineage>
</organism>
<dbReference type="EMBL" id="SLWX01000004">
    <property type="protein sequence ID" value="TCO76723.1"/>
    <property type="molecule type" value="Genomic_DNA"/>
</dbReference>
<evidence type="ECO:0000259" key="7">
    <source>
        <dbReference type="Pfam" id="PF04389"/>
    </source>
</evidence>
<dbReference type="GO" id="GO:0004177">
    <property type="term" value="F:aminopeptidase activity"/>
    <property type="evidence" value="ECO:0007669"/>
    <property type="project" value="UniProtKB-KW"/>
</dbReference>